<keyword evidence="1" id="KW-0812">Transmembrane</keyword>
<evidence type="ECO:0000313" key="3">
    <source>
        <dbReference type="Proteomes" id="UP001607302"/>
    </source>
</evidence>
<keyword evidence="1" id="KW-1133">Transmembrane helix</keyword>
<reference evidence="2 3" key="1">
    <citation type="journal article" date="2024" name="Ann. Entomol. Soc. Am.">
        <title>Genomic analyses of the southern and eastern yellowjacket wasps (Hymenoptera: Vespidae) reveal evolutionary signatures of social life.</title>
        <authorList>
            <person name="Catto M.A."/>
            <person name="Caine P.B."/>
            <person name="Orr S.E."/>
            <person name="Hunt B.G."/>
            <person name="Goodisman M.A.D."/>
        </authorList>
    </citation>
    <scope>NUCLEOTIDE SEQUENCE [LARGE SCALE GENOMIC DNA]</scope>
    <source>
        <strain evidence="2">233</strain>
        <tissue evidence="2">Head and thorax</tissue>
    </source>
</reference>
<keyword evidence="3" id="KW-1185">Reference proteome</keyword>
<gene>
    <name evidence="2" type="ORF">V1478_006251</name>
</gene>
<sequence length="74" mass="8193">MLAKIKKSKNLSKCHDVGVVIRSITPKDEIKTLRTVTRNIPITVQLLAVSALHICASTFTSYLLFQINPIPTTT</sequence>
<feature type="transmembrane region" description="Helical" evidence="1">
    <location>
        <begin position="44"/>
        <end position="65"/>
    </location>
</feature>
<comment type="caution">
    <text evidence="2">The sequence shown here is derived from an EMBL/GenBank/DDBJ whole genome shotgun (WGS) entry which is preliminary data.</text>
</comment>
<evidence type="ECO:0000313" key="2">
    <source>
        <dbReference type="EMBL" id="KAL2728619.1"/>
    </source>
</evidence>
<evidence type="ECO:0000256" key="1">
    <source>
        <dbReference type="SAM" id="Phobius"/>
    </source>
</evidence>
<protein>
    <submittedName>
        <fullName evidence="2">Uncharacterized protein</fullName>
    </submittedName>
</protein>
<organism evidence="2 3">
    <name type="scientific">Vespula squamosa</name>
    <name type="common">Southern yellow jacket</name>
    <name type="synonym">Wasp</name>
    <dbReference type="NCBI Taxonomy" id="30214"/>
    <lineage>
        <taxon>Eukaryota</taxon>
        <taxon>Metazoa</taxon>
        <taxon>Ecdysozoa</taxon>
        <taxon>Arthropoda</taxon>
        <taxon>Hexapoda</taxon>
        <taxon>Insecta</taxon>
        <taxon>Pterygota</taxon>
        <taxon>Neoptera</taxon>
        <taxon>Endopterygota</taxon>
        <taxon>Hymenoptera</taxon>
        <taxon>Apocrita</taxon>
        <taxon>Aculeata</taxon>
        <taxon>Vespoidea</taxon>
        <taxon>Vespidae</taxon>
        <taxon>Vespinae</taxon>
        <taxon>Vespula</taxon>
    </lineage>
</organism>
<accession>A0ABD2B7B0</accession>
<name>A0ABD2B7B0_VESSQ</name>
<dbReference type="EMBL" id="JAUDFV010000132">
    <property type="protein sequence ID" value="KAL2728619.1"/>
    <property type="molecule type" value="Genomic_DNA"/>
</dbReference>
<dbReference type="Proteomes" id="UP001607302">
    <property type="component" value="Unassembled WGS sequence"/>
</dbReference>
<keyword evidence="1" id="KW-0472">Membrane</keyword>
<dbReference type="AlphaFoldDB" id="A0ABD2B7B0"/>
<proteinExistence type="predicted"/>